<reference evidence="2" key="1">
    <citation type="submission" date="2016-10" db="EMBL/GenBank/DDBJ databases">
        <authorList>
            <person name="Varghese N."/>
            <person name="Submissions S."/>
        </authorList>
    </citation>
    <scope>NUCLEOTIDE SEQUENCE [LARGE SCALE GENOMIC DNA]</scope>
    <source>
        <strain evidence="2">CGMCC 4.3568</strain>
    </source>
</reference>
<keyword evidence="2" id="KW-1185">Reference proteome</keyword>
<accession>A0A1I1CEB4</accession>
<dbReference type="STRING" id="490629.SAMN05216266_12716"/>
<protein>
    <submittedName>
        <fullName evidence="1">Uncharacterized protein</fullName>
    </submittedName>
</protein>
<gene>
    <name evidence="1" type="ORF">SAMN05216266_12716</name>
</gene>
<sequence length="40" mass="3950">MRLTPHAMPGSKQAIPAVSVGLVKSAAHHAGVDADATGAK</sequence>
<organism evidence="1 2">
    <name type="scientific">Amycolatopsis marina</name>
    <dbReference type="NCBI Taxonomy" id="490629"/>
    <lineage>
        <taxon>Bacteria</taxon>
        <taxon>Bacillati</taxon>
        <taxon>Actinomycetota</taxon>
        <taxon>Actinomycetes</taxon>
        <taxon>Pseudonocardiales</taxon>
        <taxon>Pseudonocardiaceae</taxon>
        <taxon>Amycolatopsis</taxon>
    </lineage>
</organism>
<dbReference type="AlphaFoldDB" id="A0A1I1CEB4"/>
<name>A0A1I1CEB4_9PSEU</name>
<evidence type="ECO:0000313" key="1">
    <source>
        <dbReference type="EMBL" id="SFB61011.1"/>
    </source>
</evidence>
<evidence type="ECO:0000313" key="2">
    <source>
        <dbReference type="Proteomes" id="UP000243799"/>
    </source>
</evidence>
<dbReference type="EMBL" id="FOKG01000027">
    <property type="protein sequence ID" value="SFB61011.1"/>
    <property type="molecule type" value="Genomic_DNA"/>
</dbReference>
<proteinExistence type="predicted"/>
<dbReference type="Proteomes" id="UP000243799">
    <property type="component" value="Unassembled WGS sequence"/>
</dbReference>